<comment type="caution">
    <text evidence="1">The sequence shown here is derived from an EMBL/GenBank/DDBJ whole genome shotgun (WGS) entry which is preliminary data.</text>
</comment>
<dbReference type="EMBL" id="JAWPEI010000006">
    <property type="protein sequence ID" value="KAK4723927.1"/>
    <property type="molecule type" value="Genomic_DNA"/>
</dbReference>
<gene>
    <name evidence="1" type="ORF">R3W88_026706</name>
</gene>
<dbReference type="Proteomes" id="UP001311915">
    <property type="component" value="Unassembled WGS sequence"/>
</dbReference>
<sequence length="105" mass="11634">MFVLTKHNAMALNIDPNCAAFCVLRCQKKPICLSLCLVKYAITTITYESVDTEAANRVCNVGCSLAHCFKFLINYDNEKFGSCMTSCNGNYCISDNINIALPKAY</sequence>
<organism evidence="1 2">
    <name type="scientific">Solanum pinnatisectum</name>
    <name type="common">tansyleaf nightshade</name>
    <dbReference type="NCBI Taxonomy" id="50273"/>
    <lineage>
        <taxon>Eukaryota</taxon>
        <taxon>Viridiplantae</taxon>
        <taxon>Streptophyta</taxon>
        <taxon>Embryophyta</taxon>
        <taxon>Tracheophyta</taxon>
        <taxon>Spermatophyta</taxon>
        <taxon>Magnoliopsida</taxon>
        <taxon>eudicotyledons</taxon>
        <taxon>Gunneridae</taxon>
        <taxon>Pentapetalae</taxon>
        <taxon>asterids</taxon>
        <taxon>lamiids</taxon>
        <taxon>Solanales</taxon>
        <taxon>Solanaceae</taxon>
        <taxon>Solanoideae</taxon>
        <taxon>Solaneae</taxon>
        <taxon>Solanum</taxon>
    </lineage>
</organism>
<keyword evidence="2" id="KW-1185">Reference proteome</keyword>
<dbReference type="AlphaFoldDB" id="A0AAV9LHR6"/>
<name>A0AAV9LHR6_9SOLN</name>
<proteinExistence type="predicted"/>
<accession>A0AAV9LHR6</accession>
<protein>
    <submittedName>
        <fullName evidence="1">Uncharacterized protein</fullName>
    </submittedName>
</protein>
<evidence type="ECO:0000313" key="1">
    <source>
        <dbReference type="EMBL" id="KAK4723927.1"/>
    </source>
</evidence>
<reference evidence="1 2" key="1">
    <citation type="submission" date="2023-10" db="EMBL/GenBank/DDBJ databases">
        <title>Genome-Wide Identification Analysis in wild type Solanum Pinnatisectum Reveals Some Genes Defensing Phytophthora Infestans.</title>
        <authorList>
            <person name="Sun C."/>
        </authorList>
    </citation>
    <scope>NUCLEOTIDE SEQUENCE [LARGE SCALE GENOMIC DNA]</scope>
    <source>
        <strain evidence="1">LQN</strain>
        <tissue evidence="1">Leaf</tissue>
    </source>
</reference>
<evidence type="ECO:0000313" key="2">
    <source>
        <dbReference type="Proteomes" id="UP001311915"/>
    </source>
</evidence>